<dbReference type="RefSeq" id="WP_107035989.1">
    <property type="nucleotide sequence ID" value="NZ_CAONGC010000026.1"/>
</dbReference>
<dbReference type="InterPro" id="IPR029056">
    <property type="entry name" value="Ribokinase-like"/>
</dbReference>
<dbReference type="GeneID" id="93425765"/>
<protein>
    <recommendedName>
        <fullName evidence="1">Carbohydrate kinase PfkB domain-containing protein</fullName>
    </recommendedName>
</protein>
<dbReference type="Pfam" id="PF00294">
    <property type="entry name" value="PfkB"/>
    <property type="match status" value="1"/>
</dbReference>
<proteinExistence type="predicted"/>
<feature type="domain" description="Carbohydrate kinase PfkB" evidence="1">
    <location>
        <begin position="1"/>
        <end position="198"/>
    </location>
</feature>
<dbReference type="EMBL" id="PUBV01000011">
    <property type="protein sequence ID" value="PWB07614.1"/>
    <property type="molecule type" value="Genomic_DNA"/>
</dbReference>
<dbReference type="Gene3D" id="3.40.1190.20">
    <property type="match status" value="1"/>
</dbReference>
<dbReference type="SUPFAM" id="SSF53613">
    <property type="entry name" value="Ribokinase-like"/>
    <property type="match status" value="1"/>
</dbReference>
<accession>A0A2V1IX50</accession>
<reference evidence="3" key="1">
    <citation type="submission" date="2018-02" db="EMBL/GenBank/DDBJ databases">
        <authorList>
            <person name="Clavel T."/>
            <person name="Strowig T."/>
        </authorList>
    </citation>
    <scope>NUCLEOTIDE SEQUENCE [LARGE SCALE GENOMIC DNA]</scope>
    <source>
        <strain evidence="3">DSM 100764</strain>
    </source>
</reference>
<keyword evidence="3" id="KW-1185">Reference proteome</keyword>
<evidence type="ECO:0000259" key="1">
    <source>
        <dbReference type="Pfam" id="PF00294"/>
    </source>
</evidence>
<gene>
    <name evidence="2" type="ORF">C5O25_06805</name>
</gene>
<dbReference type="AlphaFoldDB" id="A0A2V1IX50"/>
<evidence type="ECO:0000313" key="3">
    <source>
        <dbReference type="Proteomes" id="UP000244925"/>
    </source>
</evidence>
<sequence>MRKIIVAGECSLDIVFPADTASDTFSLTAHPGGRLLNAAAILGDCGHTVEFAGEASRDLTGDIITGFLARHNVSTRSIDRYTAGVTPAYFLFENRDEATVAMRSHAAEGFDFIWPRVDADDIVIFGSYFALDKRIRPNLTDFLTNAAERKATIIYLPGFLSKLEPSITKVMPFILENLQFADMVVTRSGDFANIFGADATPESSYRDHISFYTRLMANVDDNNGTISIYHGKDTVTTPFTSDKEPLQVNAIALAALTDALIQLGITHDNADSLPSGLLRMLASQAADFISSRK</sequence>
<dbReference type="Proteomes" id="UP000244925">
    <property type="component" value="Unassembled WGS sequence"/>
</dbReference>
<dbReference type="GO" id="GO:0003824">
    <property type="term" value="F:catalytic activity"/>
    <property type="evidence" value="ECO:0007669"/>
    <property type="project" value="UniProtKB-ARBA"/>
</dbReference>
<organism evidence="2 3">
    <name type="scientific">Paramuribaculum intestinale</name>
    <dbReference type="NCBI Taxonomy" id="2094151"/>
    <lineage>
        <taxon>Bacteria</taxon>
        <taxon>Pseudomonadati</taxon>
        <taxon>Bacteroidota</taxon>
        <taxon>Bacteroidia</taxon>
        <taxon>Bacteroidales</taxon>
        <taxon>Muribaculaceae</taxon>
        <taxon>Paramuribaculum</taxon>
    </lineage>
</organism>
<evidence type="ECO:0000313" key="2">
    <source>
        <dbReference type="EMBL" id="PWB07614.1"/>
    </source>
</evidence>
<name>A0A2V1IX50_9BACT</name>
<dbReference type="InterPro" id="IPR011611">
    <property type="entry name" value="PfkB_dom"/>
</dbReference>
<comment type="caution">
    <text evidence="2">The sequence shown here is derived from an EMBL/GenBank/DDBJ whole genome shotgun (WGS) entry which is preliminary data.</text>
</comment>